<dbReference type="PaxDb" id="65489-OBART01G06390.2"/>
<dbReference type="EnsemblPlants" id="OBART01G06390.1">
    <property type="protein sequence ID" value="OBART01G06390.1"/>
    <property type="gene ID" value="OBART01G06390"/>
</dbReference>
<dbReference type="UniPathway" id="UPA00074">
    <property type="reaction ID" value="UER00130"/>
</dbReference>
<evidence type="ECO:0000259" key="3">
    <source>
        <dbReference type="Pfam" id="PF00731"/>
    </source>
</evidence>
<dbReference type="EnsemblPlants" id="OBART01G06390.2">
    <property type="protein sequence ID" value="OBART01G06390.2"/>
    <property type="gene ID" value="OBART01G06390"/>
</dbReference>
<dbReference type="InterPro" id="IPR000031">
    <property type="entry name" value="PurE_dom"/>
</dbReference>
<feature type="domain" description="PurE" evidence="3">
    <location>
        <begin position="58"/>
        <end position="105"/>
    </location>
</feature>
<keyword evidence="5" id="KW-1185">Reference proteome</keyword>
<protein>
    <recommendedName>
        <fullName evidence="2">phosphoribosylaminoimidazole carboxylase</fullName>
        <ecNumber evidence="2">4.1.1.21</ecNumber>
    </recommendedName>
</protein>
<dbReference type="PANTHER" id="PTHR33108:SF33">
    <property type="entry name" value="OS01G0200200 PROTEIN"/>
    <property type="match status" value="1"/>
</dbReference>
<dbReference type="EC" id="4.1.1.21" evidence="2"/>
<dbReference type="GO" id="GO:0006189">
    <property type="term" value="P:'de novo' IMP biosynthetic process"/>
    <property type="evidence" value="ECO:0007669"/>
    <property type="project" value="UniProtKB-UniPathway"/>
</dbReference>
<dbReference type="Pfam" id="PF07911">
    <property type="entry name" value="DUF1677"/>
    <property type="match status" value="1"/>
</dbReference>
<dbReference type="InterPro" id="IPR012876">
    <property type="entry name" value="DUF1677_pln"/>
</dbReference>
<evidence type="ECO:0000313" key="5">
    <source>
        <dbReference type="Proteomes" id="UP000026960"/>
    </source>
</evidence>
<dbReference type="Pfam" id="PF00731">
    <property type="entry name" value="AIRC"/>
    <property type="match status" value="1"/>
</dbReference>
<evidence type="ECO:0000256" key="2">
    <source>
        <dbReference type="ARBA" id="ARBA00012329"/>
    </source>
</evidence>
<dbReference type="Gramene" id="OBART01G06390.1">
    <property type="protein sequence ID" value="OBART01G06390.1"/>
    <property type="gene ID" value="OBART01G06390"/>
</dbReference>
<dbReference type="GO" id="GO:0004638">
    <property type="term" value="F:phosphoribosylaminoimidazole carboxylase activity"/>
    <property type="evidence" value="ECO:0007669"/>
    <property type="project" value="UniProtKB-EC"/>
</dbReference>
<evidence type="ECO:0000256" key="1">
    <source>
        <dbReference type="ARBA" id="ARBA00004747"/>
    </source>
</evidence>
<dbReference type="AlphaFoldDB" id="A0A0D3EKR4"/>
<sequence>MDGASAGVVMVMLTKAMSSHRRRLLLLTQCDVLCRRYWIRGKRGKTKIGPDMTDAFTRVLTGALMSKSIPVATVAIGNAENAGLLAVRMLASRDPELGDKLTYTQVPEDQIDAAPGNCSYPKKHKQGEQELHVANDSQSSNKMEKLIIIKSSGSGSGDARHDDGGGEVETVRCACCGVAEECTAAYIGGVRAAFCGDWLCGLCSEAVKETARRDPAPGGGVAAALASHAAECRDFNATTRLNPTLSLAGSMRRIARRSFDKRTSASCQERRLGAAASKAVALARSASCDPRFCSLLAADVINGGAPPGDRCR</sequence>
<name>A0A0D3EKR4_9ORYZ</name>
<reference evidence="4" key="2">
    <citation type="submission" date="2015-03" db="UniProtKB">
        <authorList>
            <consortium name="EnsemblPlants"/>
        </authorList>
    </citation>
    <scope>IDENTIFICATION</scope>
</reference>
<dbReference type="SUPFAM" id="SSF52255">
    <property type="entry name" value="N5-CAIR mutase (phosphoribosylaminoimidazole carboxylase, PurE)"/>
    <property type="match status" value="1"/>
</dbReference>
<dbReference type="PANTHER" id="PTHR33108">
    <property type="entry name" value="OS01G0745000 PROTEIN"/>
    <property type="match status" value="1"/>
</dbReference>
<reference evidence="4" key="1">
    <citation type="journal article" date="2009" name="Rice">
        <title>De Novo Next Generation Sequencing of Plant Genomes.</title>
        <authorList>
            <person name="Rounsley S."/>
            <person name="Marri P.R."/>
            <person name="Yu Y."/>
            <person name="He R."/>
            <person name="Sisneros N."/>
            <person name="Goicoechea J.L."/>
            <person name="Lee S.J."/>
            <person name="Angelova A."/>
            <person name="Kudrna D."/>
            <person name="Luo M."/>
            <person name="Affourtit J."/>
            <person name="Desany B."/>
            <person name="Knight J."/>
            <person name="Niazi F."/>
            <person name="Egholm M."/>
            <person name="Wing R.A."/>
        </authorList>
    </citation>
    <scope>NUCLEOTIDE SEQUENCE [LARGE SCALE GENOMIC DNA]</scope>
    <source>
        <strain evidence="4">IRGC 105608</strain>
    </source>
</reference>
<dbReference type="Gramene" id="OBART01G06390.2">
    <property type="protein sequence ID" value="OBART01G06390.2"/>
    <property type="gene ID" value="OBART01G06390"/>
</dbReference>
<accession>A0A0D3EKR4</accession>
<proteinExistence type="predicted"/>
<dbReference type="Proteomes" id="UP000026960">
    <property type="component" value="Chromosome 1"/>
</dbReference>
<evidence type="ECO:0000313" key="4">
    <source>
        <dbReference type="EnsemblPlants" id="OBART01G06390.1"/>
    </source>
</evidence>
<dbReference type="Gene3D" id="3.40.50.1970">
    <property type="match status" value="1"/>
</dbReference>
<comment type="pathway">
    <text evidence="1">Purine metabolism; IMP biosynthesis via de novo pathway; 5-amino-1-(5-phospho-D-ribosyl)imidazole-4-carboxylate from 5-amino-1-(5-phospho-D-ribosyl)imidazole (carboxylase route): step 1/1.</text>
</comment>
<dbReference type="HOGENOM" id="CLU_085198_0_1_1"/>
<dbReference type="eggNOG" id="ENOG502S1CX">
    <property type="taxonomic scope" value="Eukaryota"/>
</dbReference>
<organism evidence="4">
    <name type="scientific">Oryza barthii</name>
    <dbReference type="NCBI Taxonomy" id="65489"/>
    <lineage>
        <taxon>Eukaryota</taxon>
        <taxon>Viridiplantae</taxon>
        <taxon>Streptophyta</taxon>
        <taxon>Embryophyta</taxon>
        <taxon>Tracheophyta</taxon>
        <taxon>Spermatophyta</taxon>
        <taxon>Magnoliopsida</taxon>
        <taxon>Liliopsida</taxon>
        <taxon>Poales</taxon>
        <taxon>Poaceae</taxon>
        <taxon>BOP clade</taxon>
        <taxon>Oryzoideae</taxon>
        <taxon>Oryzeae</taxon>
        <taxon>Oryzinae</taxon>
        <taxon>Oryza</taxon>
    </lineage>
</organism>